<organism evidence="1 2">
    <name type="scientific">Durusdinium trenchii</name>
    <dbReference type="NCBI Taxonomy" id="1381693"/>
    <lineage>
        <taxon>Eukaryota</taxon>
        <taxon>Sar</taxon>
        <taxon>Alveolata</taxon>
        <taxon>Dinophyceae</taxon>
        <taxon>Suessiales</taxon>
        <taxon>Symbiodiniaceae</taxon>
        <taxon>Durusdinium</taxon>
    </lineage>
</organism>
<evidence type="ECO:0000313" key="1">
    <source>
        <dbReference type="EMBL" id="CAK9087573.1"/>
    </source>
</evidence>
<reference evidence="1 2" key="1">
    <citation type="submission" date="2024-02" db="EMBL/GenBank/DDBJ databases">
        <authorList>
            <person name="Chen Y."/>
            <person name="Shah S."/>
            <person name="Dougan E. K."/>
            <person name="Thang M."/>
            <person name="Chan C."/>
        </authorList>
    </citation>
    <scope>NUCLEOTIDE SEQUENCE [LARGE SCALE GENOMIC DNA]</scope>
</reference>
<dbReference type="EMBL" id="CAXAMN010024550">
    <property type="protein sequence ID" value="CAK9087573.1"/>
    <property type="molecule type" value="Genomic_DNA"/>
</dbReference>
<keyword evidence="2" id="KW-1185">Reference proteome</keyword>
<sequence length="144" mass="16641">MLTNDGRALVGFRAGLWTHDRSDQEHRPVAINARQLFNFTMARKLIKGKKGQCPPGGIIDMTSLVDSEDLIVEERYQPCSSDDPSDYTWQRGEDFYETSDIDEPIDDDHVDGDWIDEMIEQQEQDDWDHTQDYLETITASNRSQ</sequence>
<name>A0ABP0QHI8_9DINO</name>
<proteinExistence type="predicted"/>
<comment type="caution">
    <text evidence="1">The sequence shown here is derived from an EMBL/GenBank/DDBJ whole genome shotgun (WGS) entry which is preliminary data.</text>
</comment>
<accession>A0ABP0QHI8</accession>
<protein>
    <submittedName>
        <fullName evidence="1">Uncharacterized protein</fullName>
    </submittedName>
</protein>
<dbReference type="Proteomes" id="UP001642484">
    <property type="component" value="Unassembled WGS sequence"/>
</dbReference>
<gene>
    <name evidence="1" type="ORF">CCMP2556_LOCUS42336</name>
</gene>
<evidence type="ECO:0000313" key="2">
    <source>
        <dbReference type="Proteomes" id="UP001642484"/>
    </source>
</evidence>